<reference evidence="2" key="1">
    <citation type="submission" date="2021-06" db="EMBL/GenBank/DDBJ databases">
        <authorList>
            <person name="Kallberg Y."/>
            <person name="Tangrot J."/>
            <person name="Rosling A."/>
        </authorList>
    </citation>
    <scope>NUCLEOTIDE SEQUENCE</scope>
    <source>
        <strain evidence="2">87-6 pot B 2015</strain>
    </source>
</reference>
<feature type="region of interest" description="Disordered" evidence="1">
    <location>
        <begin position="417"/>
        <end position="468"/>
    </location>
</feature>
<feature type="compositionally biased region" description="Basic and acidic residues" evidence="1">
    <location>
        <begin position="76"/>
        <end position="89"/>
    </location>
</feature>
<dbReference type="EMBL" id="CAJVPP010006363">
    <property type="protein sequence ID" value="CAG8677315.1"/>
    <property type="molecule type" value="Genomic_DNA"/>
</dbReference>
<evidence type="ECO:0000313" key="3">
    <source>
        <dbReference type="Proteomes" id="UP000789375"/>
    </source>
</evidence>
<feature type="compositionally biased region" description="Polar residues" evidence="1">
    <location>
        <begin position="426"/>
        <end position="441"/>
    </location>
</feature>
<feature type="region of interest" description="Disordered" evidence="1">
    <location>
        <begin position="182"/>
        <end position="202"/>
    </location>
</feature>
<evidence type="ECO:0000313" key="2">
    <source>
        <dbReference type="EMBL" id="CAG8677315.1"/>
    </source>
</evidence>
<feature type="compositionally biased region" description="Polar residues" evidence="1">
    <location>
        <begin position="288"/>
        <end position="297"/>
    </location>
</feature>
<gene>
    <name evidence="2" type="ORF">FMOSSE_LOCUS12712</name>
</gene>
<feature type="compositionally biased region" description="Low complexity" evidence="1">
    <location>
        <begin position="372"/>
        <end position="383"/>
    </location>
</feature>
<organism evidence="2 3">
    <name type="scientific">Funneliformis mosseae</name>
    <name type="common">Endomycorrhizal fungus</name>
    <name type="synonym">Glomus mosseae</name>
    <dbReference type="NCBI Taxonomy" id="27381"/>
    <lineage>
        <taxon>Eukaryota</taxon>
        <taxon>Fungi</taxon>
        <taxon>Fungi incertae sedis</taxon>
        <taxon>Mucoromycota</taxon>
        <taxon>Glomeromycotina</taxon>
        <taxon>Glomeromycetes</taxon>
        <taxon>Glomerales</taxon>
        <taxon>Glomeraceae</taxon>
        <taxon>Funneliformis</taxon>
    </lineage>
</organism>
<feature type="compositionally biased region" description="Polar residues" evidence="1">
    <location>
        <begin position="331"/>
        <end position="358"/>
    </location>
</feature>
<feature type="region of interest" description="Disordered" evidence="1">
    <location>
        <begin position="331"/>
        <end position="396"/>
    </location>
</feature>
<protein>
    <submittedName>
        <fullName evidence="2">11480_t:CDS:1</fullName>
    </submittedName>
</protein>
<feature type="region of interest" description="Disordered" evidence="1">
    <location>
        <begin position="35"/>
        <end position="119"/>
    </location>
</feature>
<sequence>MQNLNNEASNPKQQTQIDEVIDVFKNLVANNSGAILASSWPSTPENGENQSNDSRRNQGNNRNQSPVDTKGTTDGYKNKGGEENSRTHWGDTGSSTSNQDGNAWNKKKEEASWNNSWNDTDYSTNNTRYQNPAINSYTVNGGGYPDLNNGIVAEGSNNKTDTYANINSHQNSWDNNQGYNDQFGGCPSTSESHTETDQNSEEDTIKLKLSAWHNLGANSKDREDGLGGGQLHRQGRNFIPVDEATVLAIQQKGKSYKKPKSRSEKFTTPKPKNLPTKQEEKPHIMPPQKSSAQSFLPNNPYIPKTNVSQKPPVTQKTPETMVPAKAPVLQNQRQNTQSTPNNQLQQKTSQTPPSSKPQRSWELVNTPFWEIPTKSSPPHTPHTVQNPSSSRNPSTNEVVTNQYQPVRSPVQEFELPYIPPEFDSTPYRNKSSHLPTNGNNESVRDDRENTIDEGNYEPDNDFEHHQNDYEEESDACTVDEFDRYQESKKKKVISSMSRFIDRGHLLLTINVELSEDTTQAIEVHVNDDPSDLASEFCDLWKVTNPVVEPALVCLIKEEKEKRLCC</sequence>
<feature type="compositionally biased region" description="Polar residues" evidence="1">
    <location>
        <begin position="92"/>
        <end position="102"/>
    </location>
</feature>
<name>A0A9N9HFV0_FUNMO</name>
<feature type="compositionally biased region" description="Polar residues" evidence="1">
    <location>
        <begin position="384"/>
        <end position="396"/>
    </location>
</feature>
<proteinExistence type="predicted"/>
<feature type="compositionally biased region" description="Low complexity" evidence="1">
    <location>
        <begin position="49"/>
        <end position="65"/>
    </location>
</feature>
<comment type="caution">
    <text evidence="2">The sequence shown here is derived from an EMBL/GenBank/DDBJ whole genome shotgun (WGS) entry which is preliminary data.</text>
</comment>
<accession>A0A9N9HFV0</accession>
<dbReference type="Proteomes" id="UP000789375">
    <property type="component" value="Unassembled WGS sequence"/>
</dbReference>
<feature type="compositionally biased region" description="Polar residues" evidence="1">
    <location>
        <begin position="35"/>
        <end position="48"/>
    </location>
</feature>
<keyword evidence="3" id="KW-1185">Reference proteome</keyword>
<evidence type="ECO:0000256" key="1">
    <source>
        <dbReference type="SAM" id="MobiDB-lite"/>
    </source>
</evidence>
<feature type="compositionally biased region" description="Polar residues" evidence="1">
    <location>
        <begin position="305"/>
        <end position="318"/>
    </location>
</feature>
<dbReference type="AlphaFoldDB" id="A0A9N9HFV0"/>
<feature type="region of interest" description="Disordered" evidence="1">
    <location>
        <begin position="250"/>
        <end position="319"/>
    </location>
</feature>